<feature type="compositionally biased region" description="Polar residues" evidence="3">
    <location>
        <begin position="298"/>
        <end position="326"/>
    </location>
</feature>
<reference evidence="5 6" key="1">
    <citation type="submission" date="2019-01" db="EMBL/GenBank/DDBJ databases">
        <authorList>
            <person name="Sayadi A."/>
        </authorList>
    </citation>
    <scope>NUCLEOTIDE SEQUENCE [LARGE SCALE GENOMIC DNA]</scope>
</reference>
<keyword evidence="2" id="KW-0175">Coiled coil</keyword>
<feature type="compositionally biased region" description="Low complexity" evidence="3">
    <location>
        <begin position="499"/>
        <end position="511"/>
    </location>
</feature>
<name>A0A653CN04_CALMS</name>
<dbReference type="PANTHER" id="PTHR46232:SF1">
    <property type="entry name" value="SWI_SNF-RELATED MATRIX-ASSOCIATED ACTIN-DEPENDENT REGULATOR OF CHROMATIN SUBFAMILY E MEMBER 1"/>
    <property type="match status" value="1"/>
</dbReference>
<feature type="compositionally biased region" description="Basic and acidic residues" evidence="3">
    <location>
        <begin position="574"/>
        <end position="588"/>
    </location>
</feature>
<dbReference type="PROSITE" id="PS50118">
    <property type="entry name" value="HMG_BOX_2"/>
    <property type="match status" value="1"/>
</dbReference>
<dbReference type="Pfam" id="PF00505">
    <property type="entry name" value="HMG_box"/>
    <property type="match status" value="1"/>
</dbReference>
<dbReference type="Proteomes" id="UP000410492">
    <property type="component" value="Unassembled WGS sequence"/>
</dbReference>
<keyword evidence="1" id="KW-0238">DNA-binding</keyword>
<proteinExistence type="predicted"/>
<dbReference type="OrthoDB" id="30931at2759"/>
<organism evidence="5 6">
    <name type="scientific">Callosobruchus maculatus</name>
    <name type="common">Southern cowpea weevil</name>
    <name type="synonym">Pulse bruchid</name>
    <dbReference type="NCBI Taxonomy" id="64391"/>
    <lineage>
        <taxon>Eukaryota</taxon>
        <taxon>Metazoa</taxon>
        <taxon>Ecdysozoa</taxon>
        <taxon>Arthropoda</taxon>
        <taxon>Hexapoda</taxon>
        <taxon>Insecta</taxon>
        <taxon>Pterygota</taxon>
        <taxon>Neoptera</taxon>
        <taxon>Endopterygota</taxon>
        <taxon>Coleoptera</taxon>
        <taxon>Polyphaga</taxon>
        <taxon>Cucujiformia</taxon>
        <taxon>Chrysomeloidea</taxon>
        <taxon>Chrysomelidae</taxon>
        <taxon>Bruchinae</taxon>
        <taxon>Bruchini</taxon>
        <taxon>Callosobruchus</taxon>
    </lineage>
</organism>
<dbReference type="PANTHER" id="PTHR46232">
    <property type="entry name" value="SMARCE1 REGULATOR OF CHROMATIN"/>
    <property type="match status" value="1"/>
</dbReference>
<feature type="compositionally biased region" description="Acidic residues" evidence="3">
    <location>
        <begin position="110"/>
        <end position="119"/>
    </location>
</feature>
<dbReference type="SMART" id="SM00398">
    <property type="entry name" value="HMG"/>
    <property type="match status" value="1"/>
</dbReference>
<feature type="DNA-binding region" description="HMG box" evidence="1">
    <location>
        <begin position="1"/>
        <end position="64"/>
    </location>
</feature>
<keyword evidence="1" id="KW-0539">Nucleus</keyword>
<dbReference type="GO" id="GO:0016922">
    <property type="term" value="F:nuclear receptor binding"/>
    <property type="evidence" value="ECO:0007669"/>
    <property type="project" value="TreeGrafter"/>
</dbReference>
<feature type="compositionally biased region" description="Low complexity" evidence="3">
    <location>
        <begin position="482"/>
        <end position="491"/>
    </location>
</feature>
<dbReference type="GO" id="GO:0016514">
    <property type="term" value="C:SWI/SNF complex"/>
    <property type="evidence" value="ECO:0007669"/>
    <property type="project" value="TreeGrafter"/>
</dbReference>
<feature type="compositionally biased region" description="Polar residues" evidence="3">
    <location>
        <begin position="551"/>
        <end position="562"/>
    </location>
</feature>
<dbReference type="InterPro" id="IPR009071">
    <property type="entry name" value="HMG_box_dom"/>
</dbReference>
<feature type="coiled-coil region" evidence="2">
    <location>
        <begin position="159"/>
        <end position="193"/>
    </location>
</feature>
<feature type="compositionally biased region" description="Low complexity" evidence="3">
    <location>
        <begin position="430"/>
        <end position="448"/>
    </location>
</feature>
<feature type="region of interest" description="Disordered" evidence="3">
    <location>
        <begin position="83"/>
        <end position="119"/>
    </location>
</feature>
<evidence type="ECO:0000256" key="1">
    <source>
        <dbReference type="PROSITE-ProRule" id="PRU00267"/>
    </source>
</evidence>
<accession>A0A653CN04</accession>
<gene>
    <name evidence="5" type="ORF">CALMAC_LOCUS10376</name>
</gene>
<dbReference type="SUPFAM" id="SSF47095">
    <property type="entry name" value="HMG-box"/>
    <property type="match status" value="1"/>
</dbReference>
<feature type="region of interest" description="Disordered" evidence="3">
    <location>
        <begin position="273"/>
        <end position="588"/>
    </location>
</feature>
<feature type="compositionally biased region" description="Pro residues" evidence="3">
    <location>
        <begin position="466"/>
        <end position="481"/>
    </location>
</feature>
<evidence type="ECO:0000256" key="3">
    <source>
        <dbReference type="SAM" id="MobiDB-lite"/>
    </source>
</evidence>
<keyword evidence="6" id="KW-1185">Reference proteome</keyword>
<feature type="compositionally biased region" description="Pro residues" evidence="3">
    <location>
        <begin position="352"/>
        <end position="362"/>
    </location>
</feature>
<evidence type="ECO:0000259" key="4">
    <source>
        <dbReference type="PROSITE" id="PS50118"/>
    </source>
</evidence>
<dbReference type="EMBL" id="CAACVG010008286">
    <property type="protein sequence ID" value="VEN49171.1"/>
    <property type="molecule type" value="Genomic_DNA"/>
</dbReference>
<dbReference type="Gene3D" id="1.10.30.10">
    <property type="entry name" value="High mobility group box domain"/>
    <property type="match status" value="1"/>
</dbReference>
<dbReference type="GO" id="GO:0045892">
    <property type="term" value="P:negative regulation of DNA-templated transcription"/>
    <property type="evidence" value="ECO:0007669"/>
    <property type="project" value="TreeGrafter"/>
</dbReference>
<evidence type="ECO:0000256" key="2">
    <source>
        <dbReference type="SAM" id="Coils"/>
    </source>
</evidence>
<dbReference type="GO" id="GO:0031492">
    <property type="term" value="F:nucleosomal DNA binding"/>
    <property type="evidence" value="ECO:0007669"/>
    <property type="project" value="TreeGrafter"/>
</dbReference>
<feature type="compositionally biased region" description="Low complexity" evidence="3">
    <location>
        <begin position="526"/>
        <end position="549"/>
    </location>
</feature>
<protein>
    <recommendedName>
        <fullName evidence="4">HMG box domain-containing protein</fullName>
    </recommendedName>
</protein>
<dbReference type="AlphaFoldDB" id="A0A653CN04"/>
<dbReference type="InterPro" id="IPR036910">
    <property type="entry name" value="HMG_box_dom_sf"/>
</dbReference>
<evidence type="ECO:0000313" key="5">
    <source>
        <dbReference type="EMBL" id="VEN49171.1"/>
    </source>
</evidence>
<feature type="compositionally biased region" description="Polar residues" evidence="3">
    <location>
        <begin position="396"/>
        <end position="422"/>
    </location>
</feature>
<feature type="domain" description="HMG box" evidence="4">
    <location>
        <begin position="1"/>
        <end position="64"/>
    </location>
</feature>
<sequence length="588" mass="65776">MPYMRYSRKVWDQVKAQHADKKLWEIGKVIGQMWRDLPEEQKQEFMDEYELEKVEYEKTLKSYHNSPAYLAFIAAKNKSKSVTQGADGETHERSSTSSKQAADRRIEIQPAEDEDDQDDGYSVKHLAYARYLRNHRLINEIFSEAVVPDVRSVVTKNRMEVLKKQVQSLTMHQKKLEAELQQIEEKFEGKKRKFIESSEQFQEELKKHCRPAVDEETLQKMVERQYEILKKERMKLTEDLMAKTEDNSPVDGQNSVTVVHENGHNKTEVMEIDRQSAPEKQGTTVQPPQPQPAHPDGSKSTPSEQQHTRPLSNSFQPPHADSSQSPPHQPPAEHSQQEMAHGMTSQTIHPHPATPQPHPALPPAATGAHNPQNVIGSSMPHTPAGHMSPGHGAAATQHQPPIMSGSQVPAQYVQQYGPSPAQTRGPPPSGHSGYSSYPSPSGPQQQPSTGVYPPPQQGGLPSHHQPYPPPTQSSYGPPPPQQGLHPYYHHPQPYPPQQHYPLQQPQGHLPGSGRSVTGYPPVNPLQQSQQQSQPSPQQQQQQQVQGPPQIISDSTGEVQNYANEGPNVAVEGQNDDRRDTKASEQEDK</sequence>
<dbReference type="CDD" id="cd21983">
    <property type="entry name" value="HMG-box_SMARCE1"/>
    <property type="match status" value="1"/>
</dbReference>
<feature type="compositionally biased region" description="Polar residues" evidence="3">
    <location>
        <begin position="369"/>
        <end position="380"/>
    </location>
</feature>
<evidence type="ECO:0000313" key="6">
    <source>
        <dbReference type="Proteomes" id="UP000410492"/>
    </source>
</evidence>
<feature type="coiled-coil region" evidence="2">
    <location>
        <begin position="219"/>
        <end position="246"/>
    </location>
</feature>